<dbReference type="Proteomes" id="UP001055439">
    <property type="component" value="Chromosome 5"/>
</dbReference>
<dbReference type="AlphaFoldDB" id="A0A9E7K1N8"/>
<evidence type="ECO:0000259" key="4">
    <source>
        <dbReference type="Pfam" id="PF14159"/>
    </source>
</evidence>
<dbReference type="Pfam" id="PF14159">
    <property type="entry name" value="CAAD"/>
    <property type="match status" value="1"/>
</dbReference>
<proteinExistence type="predicted"/>
<protein>
    <recommendedName>
        <fullName evidence="4">Cyanobacterial aminoacyl-tRNA synthetase CAAD domain-containing protein</fullName>
    </recommendedName>
</protein>
<gene>
    <name evidence="5" type="ORF">MUK42_19817</name>
</gene>
<organism evidence="5 6">
    <name type="scientific">Musa troglodytarum</name>
    <name type="common">fe'i banana</name>
    <dbReference type="NCBI Taxonomy" id="320322"/>
    <lineage>
        <taxon>Eukaryota</taxon>
        <taxon>Viridiplantae</taxon>
        <taxon>Streptophyta</taxon>
        <taxon>Embryophyta</taxon>
        <taxon>Tracheophyta</taxon>
        <taxon>Spermatophyta</taxon>
        <taxon>Magnoliopsida</taxon>
        <taxon>Liliopsida</taxon>
        <taxon>Zingiberales</taxon>
        <taxon>Musaceae</taxon>
        <taxon>Musa</taxon>
    </lineage>
</organism>
<feature type="domain" description="Cyanobacterial aminoacyl-tRNA synthetase CAAD" evidence="4">
    <location>
        <begin position="132"/>
        <end position="208"/>
    </location>
</feature>
<dbReference type="PANTHER" id="PTHR33222">
    <property type="match status" value="1"/>
</dbReference>
<dbReference type="InterPro" id="IPR033344">
    <property type="entry name" value="CURT1"/>
</dbReference>
<dbReference type="GO" id="GO:0009535">
    <property type="term" value="C:chloroplast thylakoid membrane"/>
    <property type="evidence" value="ECO:0007669"/>
    <property type="project" value="TreeGrafter"/>
</dbReference>
<evidence type="ECO:0000256" key="2">
    <source>
        <dbReference type="SAM" id="MobiDB-lite"/>
    </source>
</evidence>
<evidence type="ECO:0000256" key="1">
    <source>
        <dbReference type="ARBA" id="ARBA00004141"/>
    </source>
</evidence>
<keyword evidence="3" id="KW-0472">Membrane</keyword>
<keyword evidence="3" id="KW-0812">Transmembrane</keyword>
<feature type="region of interest" description="Disordered" evidence="2">
    <location>
        <begin position="62"/>
        <end position="82"/>
    </location>
</feature>
<keyword evidence="6" id="KW-1185">Reference proteome</keyword>
<evidence type="ECO:0000313" key="6">
    <source>
        <dbReference type="Proteomes" id="UP001055439"/>
    </source>
</evidence>
<comment type="subcellular location">
    <subcellularLocation>
        <location evidence="1">Membrane</location>
        <topology evidence="1">Multi-pass membrane protein</topology>
    </subcellularLocation>
</comment>
<feature type="transmembrane region" description="Helical" evidence="3">
    <location>
        <begin position="169"/>
        <end position="188"/>
    </location>
</feature>
<dbReference type="InterPro" id="IPR025564">
    <property type="entry name" value="CAAD_dom"/>
</dbReference>
<dbReference type="EMBL" id="CP097507">
    <property type="protein sequence ID" value="URE00185.1"/>
    <property type="molecule type" value="Genomic_DNA"/>
</dbReference>
<dbReference type="OrthoDB" id="2014299at2759"/>
<feature type="transmembrane region" description="Helical" evidence="3">
    <location>
        <begin position="135"/>
        <end position="157"/>
    </location>
</feature>
<accession>A0A9E7K1N8</accession>
<keyword evidence="3" id="KW-1133">Transmembrane helix</keyword>
<reference evidence="5" key="1">
    <citation type="submission" date="2022-05" db="EMBL/GenBank/DDBJ databases">
        <title>The Musa troglodytarum L. genome provides insights into the mechanism of non-climacteric behaviour and enrichment of carotenoids.</title>
        <authorList>
            <person name="Wang J."/>
        </authorList>
    </citation>
    <scope>NUCLEOTIDE SEQUENCE</scope>
    <source>
        <tissue evidence="5">Leaf</tissue>
    </source>
</reference>
<sequence length="212" mass="22906">MMELSAPPPRGLPLLAGLRRPPSIPASPLLLPHLSSCPIPNRSLVASHSAKFVSLVSDAGWGRPGGRPPRARASDEETSTVVVHDDAGSKRVEGPSFLMRPLYGEGDNPDGGEQIAEAANNLLSKLNLKIDSEEAYGILFYVAGALVAVWISAAFVSSIDSLPVQFPKVMEVVGLGFTIWFSTRYLIFKENRDELFTKLDELKEKILGPGNK</sequence>
<dbReference type="PANTHER" id="PTHR33222:SF2">
    <property type="entry name" value="PROTEIN CURVATURE THYLAKOID 1D, CHLOROPLASTIC"/>
    <property type="match status" value="1"/>
</dbReference>
<evidence type="ECO:0000256" key="3">
    <source>
        <dbReference type="SAM" id="Phobius"/>
    </source>
</evidence>
<evidence type="ECO:0000313" key="5">
    <source>
        <dbReference type="EMBL" id="URE00185.1"/>
    </source>
</evidence>
<name>A0A9E7K1N8_9LILI</name>